<dbReference type="GO" id="GO:0008270">
    <property type="term" value="F:zinc ion binding"/>
    <property type="evidence" value="ECO:0007669"/>
    <property type="project" value="UniProtKB-KW"/>
</dbReference>
<keyword evidence="6" id="KW-0833">Ubl conjugation pathway</keyword>
<keyword evidence="3" id="KW-0808">Transferase</keyword>
<comment type="caution">
    <text evidence="11">The sequence shown here is derived from an EMBL/GenBank/DDBJ whole genome shotgun (WGS) entry which is preliminary data.</text>
</comment>
<dbReference type="InterPro" id="IPR001841">
    <property type="entry name" value="Znf_RING"/>
</dbReference>
<dbReference type="Pfam" id="PF13639">
    <property type="entry name" value="zf-RING_2"/>
    <property type="match status" value="1"/>
</dbReference>
<feature type="domain" description="RING-type" evidence="10">
    <location>
        <begin position="332"/>
        <end position="373"/>
    </location>
</feature>
<organism evidence="11 12">
    <name type="scientific">Pseudopithomyces chartarum</name>
    <dbReference type="NCBI Taxonomy" id="1892770"/>
    <lineage>
        <taxon>Eukaryota</taxon>
        <taxon>Fungi</taxon>
        <taxon>Dikarya</taxon>
        <taxon>Ascomycota</taxon>
        <taxon>Pezizomycotina</taxon>
        <taxon>Dothideomycetes</taxon>
        <taxon>Pleosporomycetidae</taxon>
        <taxon>Pleosporales</taxon>
        <taxon>Massarineae</taxon>
        <taxon>Didymosphaeriaceae</taxon>
        <taxon>Pseudopithomyces</taxon>
    </lineage>
</organism>
<sequence>MSAATPARPSPRQREMMFCHECHDEWYRDERGIICPECGSEFTEIIEDGNDPRDNDMFHGHDEDDDNASMPSLEDTDPHSLLYDHNPFRAHDEDDDPEEEDISQMRFQNTRLQNTGPGTYRITATMSQTIPLNPAALGNNGMGPTSIGGIASFLTNLMQGGLGQPPQPPQQPHEQAESGDGQGGSAPRSGPDSNPNVHRHTFSYTSGARLHPRDSNNPGPRFEPVDELNNVLAGLFAAFGETNPNAPNARGPEHDFPGMPINPLMGLFAAMSGGQHGDFVTSQEAMDRIVSQLMEQTATNNAPGPASPSDIEALPRKKVTPDMLGDDGKADCSICMDEVAPEEEVTMLPCKHWFHHPCVSAWLKEHDTCPHCRKGITRSEENAQKDTPAGNNASSSGNDPTSHMPGAFGFTGEGTSSNPFVVPGSSPPGPSPDTESTRRTGSPEGPSNSEPSVAEQVRRSWWP</sequence>
<accession>A0AAN6LNW1</accession>
<dbReference type="InterPro" id="IPR051834">
    <property type="entry name" value="RING_finger_E3_ligase"/>
</dbReference>
<feature type="compositionally biased region" description="Low complexity" evidence="9">
    <location>
        <begin position="442"/>
        <end position="452"/>
    </location>
</feature>
<dbReference type="GO" id="GO:0005634">
    <property type="term" value="C:nucleus"/>
    <property type="evidence" value="ECO:0007669"/>
    <property type="project" value="TreeGrafter"/>
</dbReference>
<evidence type="ECO:0000256" key="2">
    <source>
        <dbReference type="ARBA" id="ARBA00012483"/>
    </source>
</evidence>
<evidence type="ECO:0000256" key="8">
    <source>
        <dbReference type="PROSITE-ProRule" id="PRU00175"/>
    </source>
</evidence>
<dbReference type="EMBL" id="WVTA01000016">
    <property type="protein sequence ID" value="KAK3201512.1"/>
    <property type="molecule type" value="Genomic_DNA"/>
</dbReference>
<evidence type="ECO:0000313" key="11">
    <source>
        <dbReference type="EMBL" id="KAK3201512.1"/>
    </source>
</evidence>
<proteinExistence type="predicted"/>
<evidence type="ECO:0000256" key="1">
    <source>
        <dbReference type="ARBA" id="ARBA00000900"/>
    </source>
</evidence>
<evidence type="ECO:0000256" key="5">
    <source>
        <dbReference type="ARBA" id="ARBA00022771"/>
    </source>
</evidence>
<dbReference type="Gene3D" id="3.30.40.10">
    <property type="entry name" value="Zinc/RING finger domain, C3HC4 (zinc finger)"/>
    <property type="match status" value="1"/>
</dbReference>
<keyword evidence="7" id="KW-0862">Zinc</keyword>
<dbReference type="GO" id="GO:0016567">
    <property type="term" value="P:protein ubiquitination"/>
    <property type="evidence" value="ECO:0007669"/>
    <property type="project" value="UniProtKB-ARBA"/>
</dbReference>
<dbReference type="GO" id="GO:0006511">
    <property type="term" value="P:ubiquitin-dependent protein catabolic process"/>
    <property type="evidence" value="ECO:0007669"/>
    <property type="project" value="TreeGrafter"/>
</dbReference>
<dbReference type="PANTHER" id="PTHR45931:SF3">
    <property type="entry name" value="RING ZINC FINGER-CONTAINING PROTEIN"/>
    <property type="match status" value="1"/>
</dbReference>
<feature type="region of interest" description="Disordered" evidence="9">
    <location>
        <begin position="46"/>
        <end position="81"/>
    </location>
</feature>
<dbReference type="SMART" id="SM00184">
    <property type="entry name" value="RING"/>
    <property type="match status" value="1"/>
</dbReference>
<keyword evidence="4" id="KW-0479">Metal-binding</keyword>
<dbReference type="PANTHER" id="PTHR45931">
    <property type="entry name" value="SI:CH211-59O9.10"/>
    <property type="match status" value="1"/>
</dbReference>
<dbReference type="EC" id="2.3.2.27" evidence="2"/>
<protein>
    <recommendedName>
        <fullName evidence="2">RING-type E3 ubiquitin transferase</fullName>
        <ecNumber evidence="2">2.3.2.27</ecNumber>
    </recommendedName>
</protein>
<dbReference type="FunFam" id="3.30.40.10:FF:000127">
    <property type="entry name" value="E3 ubiquitin-protein ligase RNF181"/>
    <property type="match status" value="1"/>
</dbReference>
<feature type="region of interest" description="Disordered" evidence="9">
    <location>
        <begin position="157"/>
        <end position="225"/>
    </location>
</feature>
<keyword evidence="5 8" id="KW-0863">Zinc-finger</keyword>
<name>A0AAN6LNW1_9PLEO</name>
<dbReference type="Proteomes" id="UP001280581">
    <property type="component" value="Unassembled WGS sequence"/>
</dbReference>
<feature type="compositionally biased region" description="Polar residues" evidence="9">
    <location>
        <begin position="389"/>
        <end position="401"/>
    </location>
</feature>
<evidence type="ECO:0000256" key="9">
    <source>
        <dbReference type="SAM" id="MobiDB-lite"/>
    </source>
</evidence>
<keyword evidence="12" id="KW-1185">Reference proteome</keyword>
<dbReference type="GO" id="GO:0061630">
    <property type="term" value="F:ubiquitin protein ligase activity"/>
    <property type="evidence" value="ECO:0007669"/>
    <property type="project" value="UniProtKB-EC"/>
</dbReference>
<gene>
    <name evidence="11" type="ORF">GRF29_185g1192942</name>
</gene>
<evidence type="ECO:0000259" key="10">
    <source>
        <dbReference type="PROSITE" id="PS50089"/>
    </source>
</evidence>
<dbReference type="PROSITE" id="PS50089">
    <property type="entry name" value="ZF_RING_2"/>
    <property type="match status" value="1"/>
</dbReference>
<feature type="compositionally biased region" description="Basic and acidic residues" evidence="9">
    <location>
        <begin position="50"/>
        <end position="62"/>
    </location>
</feature>
<evidence type="ECO:0000256" key="3">
    <source>
        <dbReference type="ARBA" id="ARBA00022679"/>
    </source>
</evidence>
<evidence type="ECO:0000256" key="4">
    <source>
        <dbReference type="ARBA" id="ARBA00022723"/>
    </source>
</evidence>
<feature type="region of interest" description="Disordered" evidence="9">
    <location>
        <begin position="380"/>
        <end position="463"/>
    </location>
</feature>
<dbReference type="SUPFAM" id="SSF57850">
    <property type="entry name" value="RING/U-box"/>
    <property type="match status" value="1"/>
</dbReference>
<feature type="compositionally biased region" description="Polar residues" evidence="9">
    <location>
        <begin position="191"/>
        <end position="206"/>
    </location>
</feature>
<evidence type="ECO:0000313" key="12">
    <source>
        <dbReference type="Proteomes" id="UP001280581"/>
    </source>
</evidence>
<dbReference type="InterPro" id="IPR013083">
    <property type="entry name" value="Znf_RING/FYVE/PHD"/>
</dbReference>
<evidence type="ECO:0000256" key="7">
    <source>
        <dbReference type="ARBA" id="ARBA00022833"/>
    </source>
</evidence>
<dbReference type="AlphaFoldDB" id="A0AAN6LNW1"/>
<comment type="catalytic activity">
    <reaction evidence="1">
        <text>S-ubiquitinyl-[E2 ubiquitin-conjugating enzyme]-L-cysteine + [acceptor protein]-L-lysine = [E2 ubiquitin-conjugating enzyme]-L-cysteine + N(6)-ubiquitinyl-[acceptor protein]-L-lysine.</text>
        <dbReference type="EC" id="2.3.2.27"/>
    </reaction>
</comment>
<dbReference type="CDD" id="cd16454">
    <property type="entry name" value="RING-H2_PA-TM-RING"/>
    <property type="match status" value="1"/>
</dbReference>
<reference evidence="11 12" key="1">
    <citation type="submission" date="2021-02" db="EMBL/GenBank/DDBJ databases">
        <title>Genome assembly of Pseudopithomyces chartarum.</title>
        <authorList>
            <person name="Jauregui R."/>
            <person name="Singh J."/>
            <person name="Voisey C."/>
        </authorList>
    </citation>
    <scope>NUCLEOTIDE SEQUENCE [LARGE SCALE GENOMIC DNA]</scope>
    <source>
        <strain evidence="11 12">AGR01</strain>
    </source>
</reference>
<evidence type="ECO:0000256" key="6">
    <source>
        <dbReference type="ARBA" id="ARBA00022786"/>
    </source>
</evidence>